<evidence type="ECO:0000313" key="2">
    <source>
        <dbReference type="Proteomes" id="UP001062846"/>
    </source>
</evidence>
<proteinExistence type="predicted"/>
<reference evidence="1" key="1">
    <citation type="submission" date="2022-02" db="EMBL/GenBank/DDBJ databases">
        <title>Plant Genome Project.</title>
        <authorList>
            <person name="Zhang R.-G."/>
        </authorList>
    </citation>
    <scope>NUCLEOTIDE SEQUENCE</scope>
    <source>
        <strain evidence="1">AT1</strain>
    </source>
</reference>
<protein>
    <submittedName>
        <fullName evidence="1">Uncharacterized protein</fullName>
    </submittedName>
</protein>
<keyword evidence="2" id="KW-1185">Reference proteome</keyword>
<dbReference type="EMBL" id="CM046388">
    <property type="protein sequence ID" value="KAI8570466.1"/>
    <property type="molecule type" value="Genomic_DNA"/>
</dbReference>
<gene>
    <name evidence="1" type="ORF">RHMOL_Rhmol01G0035900</name>
</gene>
<accession>A0ACC0PZ73</accession>
<dbReference type="Proteomes" id="UP001062846">
    <property type="component" value="Chromosome 1"/>
</dbReference>
<organism evidence="1 2">
    <name type="scientific">Rhododendron molle</name>
    <name type="common">Chinese azalea</name>
    <name type="synonym">Azalea mollis</name>
    <dbReference type="NCBI Taxonomy" id="49168"/>
    <lineage>
        <taxon>Eukaryota</taxon>
        <taxon>Viridiplantae</taxon>
        <taxon>Streptophyta</taxon>
        <taxon>Embryophyta</taxon>
        <taxon>Tracheophyta</taxon>
        <taxon>Spermatophyta</taxon>
        <taxon>Magnoliopsida</taxon>
        <taxon>eudicotyledons</taxon>
        <taxon>Gunneridae</taxon>
        <taxon>Pentapetalae</taxon>
        <taxon>asterids</taxon>
        <taxon>Ericales</taxon>
        <taxon>Ericaceae</taxon>
        <taxon>Ericoideae</taxon>
        <taxon>Rhodoreae</taxon>
        <taxon>Rhododendron</taxon>
    </lineage>
</organism>
<sequence>MVSTDASAPLLQVEGETRLLPTLVETTIVKVEVTNIGKNENSVNGGGEPGDVDSGVTVRRKRGWPPGTGKLQLLATMGARMSYIECGEMRFFGKILSVVETSPQAVCILSAVGAVAIVDMCPAGYFGSGVLRYEA</sequence>
<evidence type="ECO:0000313" key="1">
    <source>
        <dbReference type="EMBL" id="KAI8570466.1"/>
    </source>
</evidence>
<comment type="caution">
    <text evidence="1">The sequence shown here is derived from an EMBL/GenBank/DDBJ whole genome shotgun (WGS) entry which is preliminary data.</text>
</comment>
<name>A0ACC0PZ73_RHOML</name>